<dbReference type="AlphaFoldDB" id="A0A7I8XGM3"/>
<feature type="compositionally biased region" description="Polar residues" evidence="6">
    <location>
        <begin position="405"/>
        <end position="416"/>
    </location>
</feature>
<dbReference type="Proteomes" id="UP000659654">
    <property type="component" value="Unassembled WGS sequence"/>
</dbReference>
<dbReference type="Pfam" id="PF08416">
    <property type="entry name" value="PTB"/>
    <property type="match status" value="1"/>
</dbReference>
<keyword evidence="9" id="KW-1185">Reference proteome</keyword>
<dbReference type="OrthoDB" id="6273691at2759"/>
<dbReference type="Gene3D" id="3.30.505.10">
    <property type="entry name" value="SH2 domain"/>
    <property type="match status" value="1"/>
</dbReference>
<evidence type="ECO:0000256" key="6">
    <source>
        <dbReference type="SAM" id="MobiDB-lite"/>
    </source>
</evidence>
<proteinExistence type="inferred from homology"/>
<protein>
    <submittedName>
        <fullName evidence="8">(pine wood nematode) hypothetical protein</fullName>
    </submittedName>
</protein>
<gene>
    <name evidence="8" type="ORF">BXYJ_LOCUS772</name>
</gene>
<dbReference type="SUPFAM" id="SSF55550">
    <property type="entry name" value="SH2 domain"/>
    <property type="match status" value="1"/>
</dbReference>
<evidence type="ECO:0000256" key="5">
    <source>
        <dbReference type="PROSITE-ProRule" id="PRU00191"/>
    </source>
</evidence>
<evidence type="ECO:0000313" key="9">
    <source>
        <dbReference type="Proteomes" id="UP000659654"/>
    </source>
</evidence>
<sequence length="866" mass="98163">MPNDQLERNRELLEKCQNLPATARFLIKLPKNNGEVITHHPVFMRDTSKYWYKPSISREEAINILKDKEPGTFVVRDSNSFPGAFGLALKVAQPPAGVERGDGTELVRHFLIEPSAKGVKLKGCNNEPVFGTLAALIYQHSITALALPQKLILPEYDPAQTPEHVNANQALLDRGAACNVTFICSLDTESLTGPEAVRRATNYGLELLARRQLCAVPVHFKVSAQGITLTDNTRTLFFRRHYPVNSVTFAGIDPDSRTFDNNNTQQLPTTYVRQAPVFGFVARKTPNSAENTCHIFAELDPEQPASAVVRFITNVMMVQARAQQAAISRTTNQSKCGRADVRFYPPPRTKLMAIDQPRPNFGWSKGRPRLTSESFLHYTIHASNPSLPRHICAARRVDVIVHTPSTSGIQSGSADSSNEESRQDSGRLDERVADRLSEHMDHGEANNEHIHHEPGQVQDENIAFPPNLMQNPAADDDEPIPPEVYDDNLRRFDDVIPGFHPEGLLLGSDTDDDDDDEYDGDDLYPPHYDYDLPDVFLQQIQQAAIDQLGGNFFGDYEEDSDFDTEYSFSDGSAERMRFLRCLFLSRRTLAAVHELFRGIWLVCDFEDKIRFTQEKNRDASVHLPFCITCRDLKQLTAILSLVQPARFRLGGEMNMDYETGFVSELLKHCQTVFELEVWSTNQQRNGRKLIYELGPQLKTLKCDLDYLRSNGLRPMKLDELIGDFKLQSGVVDIADIMKHEIRCLDLTNTYWTHVTFDTALPAPQDLKELKIRYRHCDRPRMKSFFENMNKVISGKFKLFLTSNEFLSPERNSSLYQKAVDNMPHKLLGNMVEVLKEIQSFLNEKLIHIEVKIKARMNCAGVSEVSS</sequence>
<organism evidence="8 9">
    <name type="scientific">Bursaphelenchus xylophilus</name>
    <name type="common">Pinewood nematode worm</name>
    <name type="synonym">Aphelenchoides xylophilus</name>
    <dbReference type="NCBI Taxonomy" id="6326"/>
    <lineage>
        <taxon>Eukaryota</taxon>
        <taxon>Metazoa</taxon>
        <taxon>Ecdysozoa</taxon>
        <taxon>Nematoda</taxon>
        <taxon>Chromadorea</taxon>
        <taxon>Rhabditida</taxon>
        <taxon>Tylenchina</taxon>
        <taxon>Tylenchomorpha</taxon>
        <taxon>Aphelenchoidea</taxon>
        <taxon>Aphelenchoididae</taxon>
        <taxon>Bursaphelenchus</taxon>
    </lineage>
</organism>
<feature type="region of interest" description="Disordered" evidence="6">
    <location>
        <begin position="462"/>
        <end position="486"/>
    </location>
</feature>
<dbReference type="EMBL" id="CAJFCV020000001">
    <property type="protein sequence ID" value="CAG9081889.1"/>
    <property type="molecule type" value="Genomic_DNA"/>
</dbReference>
<dbReference type="Pfam" id="PF00017">
    <property type="entry name" value="SH2"/>
    <property type="match status" value="1"/>
</dbReference>
<dbReference type="CDD" id="cd01213">
    <property type="entry name" value="PTB_tensin"/>
    <property type="match status" value="1"/>
</dbReference>
<keyword evidence="3" id="KW-0904">Protein phosphatase</keyword>
<keyword evidence="2" id="KW-0378">Hydrolase</keyword>
<dbReference type="PANTHER" id="PTHR45734:SF10">
    <property type="entry name" value="BLISTERY, ISOFORM A"/>
    <property type="match status" value="1"/>
</dbReference>
<evidence type="ECO:0000256" key="2">
    <source>
        <dbReference type="ARBA" id="ARBA00022801"/>
    </source>
</evidence>
<dbReference type="Gene3D" id="2.30.29.30">
    <property type="entry name" value="Pleckstrin-homology domain (PH domain)/Phosphotyrosine-binding domain (PTB)"/>
    <property type="match status" value="1"/>
</dbReference>
<dbReference type="InterPro" id="IPR013625">
    <property type="entry name" value="PTB"/>
</dbReference>
<evidence type="ECO:0000259" key="7">
    <source>
        <dbReference type="PROSITE" id="PS50001"/>
    </source>
</evidence>
<accession>A0A7I8XGM3</accession>
<dbReference type="Proteomes" id="UP000582659">
    <property type="component" value="Unassembled WGS sequence"/>
</dbReference>
<dbReference type="PANTHER" id="PTHR45734">
    <property type="entry name" value="TENSIN"/>
    <property type="match status" value="1"/>
</dbReference>
<feature type="compositionally biased region" description="Basic and acidic residues" evidence="6">
    <location>
        <begin position="419"/>
        <end position="428"/>
    </location>
</feature>
<dbReference type="SMR" id="A0A7I8XGM3"/>
<comment type="similarity">
    <text evidence="1">Belongs to the PTEN phosphatase protein family.</text>
</comment>
<evidence type="ECO:0000313" key="8">
    <source>
        <dbReference type="EMBL" id="CAD5208536.1"/>
    </source>
</evidence>
<dbReference type="CDD" id="cd09927">
    <property type="entry name" value="SH2_Tensin_like"/>
    <property type="match status" value="1"/>
</dbReference>
<evidence type="ECO:0000256" key="1">
    <source>
        <dbReference type="ARBA" id="ARBA00007881"/>
    </source>
</evidence>
<feature type="compositionally biased region" description="Acidic residues" evidence="6">
    <location>
        <begin position="474"/>
        <end position="486"/>
    </location>
</feature>
<dbReference type="InterPro" id="IPR051484">
    <property type="entry name" value="Tensin_PTEN_phosphatase"/>
</dbReference>
<dbReference type="InterPro" id="IPR000980">
    <property type="entry name" value="SH2"/>
</dbReference>
<dbReference type="GO" id="GO:0004721">
    <property type="term" value="F:phosphoprotein phosphatase activity"/>
    <property type="evidence" value="ECO:0007669"/>
    <property type="project" value="UniProtKB-KW"/>
</dbReference>
<dbReference type="SUPFAM" id="SSF50729">
    <property type="entry name" value="PH domain-like"/>
    <property type="match status" value="1"/>
</dbReference>
<dbReference type="InterPro" id="IPR011993">
    <property type="entry name" value="PH-like_dom_sf"/>
</dbReference>
<keyword evidence="4 5" id="KW-0727">SH2 domain</keyword>
<dbReference type="PROSITE" id="PS50001">
    <property type="entry name" value="SH2"/>
    <property type="match status" value="1"/>
</dbReference>
<comment type="caution">
    <text evidence="8">The sequence shown here is derived from an EMBL/GenBank/DDBJ whole genome shotgun (WGS) entry which is preliminary data.</text>
</comment>
<evidence type="ECO:0000256" key="4">
    <source>
        <dbReference type="ARBA" id="ARBA00022999"/>
    </source>
</evidence>
<name>A0A7I8XGM3_BURXY</name>
<dbReference type="SMART" id="SM00462">
    <property type="entry name" value="PTB"/>
    <property type="match status" value="1"/>
</dbReference>
<evidence type="ECO:0000256" key="3">
    <source>
        <dbReference type="ARBA" id="ARBA00022912"/>
    </source>
</evidence>
<dbReference type="InterPro" id="IPR036860">
    <property type="entry name" value="SH2_dom_sf"/>
</dbReference>
<dbReference type="EMBL" id="CAJFDI010000001">
    <property type="protein sequence ID" value="CAD5208536.1"/>
    <property type="molecule type" value="Genomic_DNA"/>
</dbReference>
<dbReference type="InterPro" id="IPR006020">
    <property type="entry name" value="PTB/PI_dom"/>
</dbReference>
<feature type="region of interest" description="Disordered" evidence="6">
    <location>
        <begin position="405"/>
        <end position="428"/>
    </location>
</feature>
<feature type="domain" description="SH2" evidence="7">
    <location>
        <begin position="51"/>
        <end position="155"/>
    </location>
</feature>
<reference evidence="8" key="1">
    <citation type="submission" date="2020-09" db="EMBL/GenBank/DDBJ databases">
        <authorList>
            <person name="Kikuchi T."/>
        </authorList>
    </citation>
    <scope>NUCLEOTIDE SEQUENCE</scope>
    <source>
        <strain evidence="8">Ka4C1</strain>
    </source>
</reference>
<dbReference type="SMART" id="SM00252">
    <property type="entry name" value="SH2"/>
    <property type="match status" value="1"/>
</dbReference>
<dbReference type="GO" id="GO:0005925">
    <property type="term" value="C:focal adhesion"/>
    <property type="evidence" value="ECO:0007669"/>
    <property type="project" value="TreeGrafter"/>
</dbReference>
<dbReference type="InterPro" id="IPR033929">
    <property type="entry name" value="Tensin_PTB"/>
</dbReference>
<dbReference type="InterPro" id="IPR035012">
    <property type="entry name" value="Tensin-like_SH2"/>
</dbReference>